<comment type="subcellular location">
    <subcellularLocation>
        <location evidence="2">Mitochondrion inner membrane</location>
        <topology evidence="2">Peripheral membrane protein</topology>
        <orientation evidence="2">Matrix side</orientation>
    </subcellularLocation>
</comment>
<evidence type="ECO:0000256" key="12">
    <source>
        <dbReference type="ARBA" id="ARBA00032513"/>
    </source>
</evidence>
<keyword evidence="5" id="KW-0813">Transport</keyword>
<proteinExistence type="inferred from homology"/>
<dbReference type="SMART" id="SM00916">
    <property type="entry name" value="L51_S25_CI-B8"/>
    <property type="match status" value="1"/>
</dbReference>
<dbReference type="PANTHER" id="PTHR12878">
    <property type="entry name" value="NADH-UBIQUINONE OXIDOREDUCTASE B8 SUBUNIT"/>
    <property type="match status" value="1"/>
</dbReference>
<evidence type="ECO:0000256" key="7">
    <source>
        <dbReference type="ARBA" id="ARBA00022792"/>
    </source>
</evidence>
<evidence type="ECO:0000313" key="15">
    <source>
        <dbReference type="Proteomes" id="UP001163046"/>
    </source>
</evidence>
<dbReference type="PANTHER" id="PTHR12878:SF0">
    <property type="entry name" value="NADH DEHYDROGENASE [UBIQUINONE] 1 ALPHA SUBCOMPLEX SUBUNIT 2"/>
    <property type="match status" value="1"/>
</dbReference>
<gene>
    <name evidence="14" type="primary">NDUFA2</name>
    <name evidence="14" type="ORF">OS493_021472</name>
</gene>
<dbReference type="EMBL" id="MU826839">
    <property type="protein sequence ID" value="KAJ7372044.1"/>
    <property type="molecule type" value="Genomic_DNA"/>
</dbReference>
<evidence type="ECO:0000256" key="5">
    <source>
        <dbReference type="ARBA" id="ARBA00022448"/>
    </source>
</evidence>
<comment type="caution">
    <text evidence="14">The sequence shown here is derived from an EMBL/GenBank/DDBJ whole genome shotgun (WGS) entry which is preliminary data.</text>
</comment>
<dbReference type="InterPro" id="IPR036249">
    <property type="entry name" value="Thioredoxin-like_sf"/>
</dbReference>
<evidence type="ECO:0000256" key="4">
    <source>
        <dbReference type="ARBA" id="ARBA00016394"/>
    </source>
</evidence>
<evidence type="ECO:0000256" key="8">
    <source>
        <dbReference type="ARBA" id="ARBA00022982"/>
    </source>
</evidence>
<dbReference type="Gene3D" id="3.40.30.10">
    <property type="entry name" value="Glutaredoxin"/>
    <property type="match status" value="1"/>
</dbReference>
<evidence type="ECO:0000256" key="3">
    <source>
        <dbReference type="ARBA" id="ARBA00008939"/>
    </source>
</evidence>
<organism evidence="14 15">
    <name type="scientific">Desmophyllum pertusum</name>
    <dbReference type="NCBI Taxonomy" id="174260"/>
    <lineage>
        <taxon>Eukaryota</taxon>
        <taxon>Metazoa</taxon>
        <taxon>Cnidaria</taxon>
        <taxon>Anthozoa</taxon>
        <taxon>Hexacorallia</taxon>
        <taxon>Scleractinia</taxon>
        <taxon>Caryophylliina</taxon>
        <taxon>Caryophylliidae</taxon>
        <taxon>Desmophyllum</taxon>
    </lineage>
</organism>
<sequence length="108" mass="12263">MSLLVIPCEQTARRVMNLLHVETKTTGVHEEECDCTFDFLLRDFLEKYYIGIKKENPKIPILVRECSGIQPKMYARYDHGKESSVQLNNMNGDGVLQAMETLVTSAAP</sequence>
<dbReference type="InterPro" id="IPR007741">
    <property type="entry name" value="Ribosomal_mL43/mS25/NADH_DH"/>
</dbReference>
<feature type="domain" description="Ribosomal protein/NADH dehydrogenase" evidence="13">
    <location>
        <begin position="41"/>
        <end position="106"/>
    </location>
</feature>
<dbReference type="Pfam" id="PF05047">
    <property type="entry name" value="L51_S25_CI-B8"/>
    <property type="match status" value="1"/>
</dbReference>
<reference evidence="14" key="1">
    <citation type="submission" date="2023-01" db="EMBL/GenBank/DDBJ databases">
        <title>Genome assembly of the deep-sea coral Lophelia pertusa.</title>
        <authorList>
            <person name="Herrera S."/>
            <person name="Cordes E."/>
        </authorList>
    </citation>
    <scope>NUCLEOTIDE SEQUENCE</scope>
    <source>
        <strain evidence="14">USNM1676648</strain>
        <tissue evidence="14">Polyp</tissue>
    </source>
</reference>
<evidence type="ECO:0000256" key="10">
    <source>
        <dbReference type="ARBA" id="ARBA00023136"/>
    </source>
</evidence>
<dbReference type="GO" id="GO:0005743">
    <property type="term" value="C:mitochondrial inner membrane"/>
    <property type="evidence" value="ECO:0007669"/>
    <property type="project" value="UniProtKB-SubCell"/>
</dbReference>
<keyword evidence="8" id="KW-0249">Electron transport</keyword>
<evidence type="ECO:0000256" key="6">
    <source>
        <dbReference type="ARBA" id="ARBA00022660"/>
    </source>
</evidence>
<evidence type="ECO:0000256" key="1">
    <source>
        <dbReference type="ARBA" id="ARBA00003195"/>
    </source>
</evidence>
<comment type="function">
    <text evidence="1">Accessory subunit of the mitochondrial membrane respiratory chain NADH dehydrogenase (Complex I), that is believed not to be involved in catalysis. Complex I functions in the transfer of electrons from NADH to the respiratory chain. The immediate electron acceptor for the enzyme is believed to be ubiquinone.</text>
</comment>
<evidence type="ECO:0000313" key="14">
    <source>
        <dbReference type="EMBL" id="KAJ7372044.1"/>
    </source>
</evidence>
<accession>A0A9X0CSN9</accession>
<evidence type="ECO:0000256" key="2">
    <source>
        <dbReference type="ARBA" id="ARBA00004443"/>
    </source>
</evidence>
<dbReference type="OrthoDB" id="10250268at2759"/>
<dbReference type="AlphaFoldDB" id="A0A9X0CSN9"/>
<keyword evidence="7" id="KW-0999">Mitochondrion inner membrane</keyword>
<comment type="similarity">
    <text evidence="3">Belongs to the complex I NDUFA2 subunit family.</text>
</comment>
<evidence type="ECO:0000259" key="13">
    <source>
        <dbReference type="SMART" id="SM00916"/>
    </source>
</evidence>
<dbReference type="Proteomes" id="UP001163046">
    <property type="component" value="Unassembled WGS sequence"/>
</dbReference>
<dbReference type="SUPFAM" id="SSF52833">
    <property type="entry name" value="Thioredoxin-like"/>
    <property type="match status" value="1"/>
</dbReference>
<keyword evidence="6" id="KW-0679">Respiratory chain</keyword>
<keyword evidence="10" id="KW-0472">Membrane</keyword>
<evidence type="ECO:0000256" key="11">
    <source>
        <dbReference type="ARBA" id="ARBA00031441"/>
    </source>
</evidence>
<evidence type="ECO:0000256" key="9">
    <source>
        <dbReference type="ARBA" id="ARBA00023128"/>
    </source>
</evidence>
<keyword evidence="9" id="KW-0496">Mitochondrion</keyword>
<dbReference type="InterPro" id="IPR016464">
    <property type="entry name" value="NADH_Ub_cplx-1_asu_su-2"/>
</dbReference>
<protein>
    <recommendedName>
        <fullName evidence="4">NADH dehydrogenase [ubiquinone] 1 alpha subcomplex subunit 2</fullName>
    </recommendedName>
    <alternativeName>
        <fullName evidence="11">Complex I-B8</fullName>
    </alternativeName>
    <alternativeName>
        <fullName evidence="12">NADH-ubiquinone oxidoreductase B8 subunit</fullName>
    </alternativeName>
</protein>
<name>A0A9X0CSN9_9CNID</name>
<keyword evidence="15" id="KW-1185">Reference proteome</keyword>